<reference evidence="1 2" key="1">
    <citation type="submission" date="2019-05" db="EMBL/GenBank/DDBJ databases">
        <title>Another draft genome of Portunus trituberculatus and its Hox gene families provides insights of decapod evolution.</title>
        <authorList>
            <person name="Jeong J.-H."/>
            <person name="Song I."/>
            <person name="Kim S."/>
            <person name="Choi T."/>
            <person name="Kim D."/>
            <person name="Ryu S."/>
            <person name="Kim W."/>
        </authorList>
    </citation>
    <scope>NUCLEOTIDE SEQUENCE [LARGE SCALE GENOMIC DNA]</scope>
    <source>
        <tissue evidence="1">Muscle</tissue>
    </source>
</reference>
<protein>
    <submittedName>
        <fullName evidence="1">Uncharacterized protein</fullName>
    </submittedName>
</protein>
<dbReference type="EMBL" id="VSRR010019742">
    <property type="protein sequence ID" value="MPC62490.1"/>
    <property type="molecule type" value="Genomic_DNA"/>
</dbReference>
<organism evidence="1 2">
    <name type="scientific">Portunus trituberculatus</name>
    <name type="common">Swimming crab</name>
    <name type="synonym">Neptunus trituberculatus</name>
    <dbReference type="NCBI Taxonomy" id="210409"/>
    <lineage>
        <taxon>Eukaryota</taxon>
        <taxon>Metazoa</taxon>
        <taxon>Ecdysozoa</taxon>
        <taxon>Arthropoda</taxon>
        <taxon>Crustacea</taxon>
        <taxon>Multicrustacea</taxon>
        <taxon>Malacostraca</taxon>
        <taxon>Eumalacostraca</taxon>
        <taxon>Eucarida</taxon>
        <taxon>Decapoda</taxon>
        <taxon>Pleocyemata</taxon>
        <taxon>Brachyura</taxon>
        <taxon>Eubrachyura</taxon>
        <taxon>Portunoidea</taxon>
        <taxon>Portunidae</taxon>
        <taxon>Portuninae</taxon>
        <taxon>Portunus</taxon>
    </lineage>
</organism>
<evidence type="ECO:0000313" key="2">
    <source>
        <dbReference type="Proteomes" id="UP000324222"/>
    </source>
</evidence>
<sequence>MSVTPAAADPPRWFRGSSTAFLSSEAGKKNGLGKSRVKTQRITFNALENSGGARANRFRIRDTDADVTTREPSVGIGVVQGVSDLPQGANVFLSYVRSSYDRSEVSLFYVTVRFHFKTYPSSSSTTAANCHHSGSLHSSSTVPRFIRPQCFLSMCEFLIRIFKQFTSLSISFTQQSLVEVI</sequence>
<keyword evidence="2" id="KW-1185">Reference proteome</keyword>
<comment type="caution">
    <text evidence="1">The sequence shown here is derived from an EMBL/GenBank/DDBJ whole genome shotgun (WGS) entry which is preliminary data.</text>
</comment>
<name>A0A5B7GR59_PORTR</name>
<gene>
    <name evidence="1" type="ORF">E2C01_056575</name>
</gene>
<dbReference type="AlphaFoldDB" id="A0A5B7GR59"/>
<accession>A0A5B7GR59</accession>
<proteinExistence type="predicted"/>
<dbReference type="Proteomes" id="UP000324222">
    <property type="component" value="Unassembled WGS sequence"/>
</dbReference>
<evidence type="ECO:0000313" key="1">
    <source>
        <dbReference type="EMBL" id="MPC62490.1"/>
    </source>
</evidence>